<organism evidence="5 6">
    <name type="scientific">Trapa natans</name>
    <name type="common">Water chestnut</name>
    <dbReference type="NCBI Taxonomy" id="22666"/>
    <lineage>
        <taxon>Eukaryota</taxon>
        <taxon>Viridiplantae</taxon>
        <taxon>Streptophyta</taxon>
        <taxon>Embryophyta</taxon>
        <taxon>Tracheophyta</taxon>
        <taxon>Spermatophyta</taxon>
        <taxon>Magnoliopsida</taxon>
        <taxon>eudicotyledons</taxon>
        <taxon>Gunneridae</taxon>
        <taxon>Pentapetalae</taxon>
        <taxon>rosids</taxon>
        <taxon>malvids</taxon>
        <taxon>Myrtales</taxon>
        <taxon>Lythraceae</taxon>
        <taxon>Trapa</taxon>
    </lineage>
</organism>
<evidence type="ECO:0000256" key="2">
    <source>
        <dbReference type="ARBA" id="ARBA00022737"/>
    </source>
</evidence>
<dbReference type="EMBL" id="JAXQNO010000005">
    <property type="protein sequence ID" value="KAK4798617.1"/>
    <property type="molecule type" value="Genomic_DNA"/>
</dbReference>
<protein>
    <recommendedName>
        <fullName evidence="4">Gnk2-homologous domain-containing protein</fullName>
    </recommendedName>
</protein>
<dbReference type="PANTHER" id="PTHR32099">
    <property type="entry name" value="CYSTEINE-RICH REPEAT SECRETORY PROTEIN"/>
    <property type="match status" value="1"/>
</dbReference>
<gene>
    <name evidence="5" type="ORF">SAY86_030943</name>
</gene>
<proteinExistence type="predicted"/>
<sequence length="272" mass="30483">MANNLRPVFHLPQNHLHLLLLLLLWPFILEAANPLYHICGSNGNYTAKSTYAENLSTLLSSFSSHISSTNGFYNLSSGKAYGRVNGIGLCRGDVDPSDCHACIKNSTLEIKRQCPNQKEAVIWYDNCMLRYSNQSIFGVIDWVDEFSMWNRDNVTSVAEFNQAMKELMGALSSRAAAGNSTLKFAIGKTAGPDSMTIYGLSQKFHWCLRLLSLRRWLLLLPVRHSTTVVCLLLLRPVHQSTTVVCRLLHRSIRPSTRVVCQVLLESALQLVT</sequence>
<dbReference type="Gene3D" id="3.30.430.20">
    <property type="entry name" value="Gnk2 domain, C-X8-C-X2-C motif"/>
    <property type="match status" value="2"/>
</dbReference>
<accession>A0AAN7RD50</accession>
<keyword evidence="2" id="KW-0677">Repeat</keyword>
<dbReference type="PANTHER" id="PTHR32099:SF51">
    <property type="entry name" value="CYSTEINE-RICH RECEPTOR-LIKE PROTEIN KINASE 25 ISOFORM X1"/>
    <property type="match status" value="1"/>
</dbReference>
<reference evidence="5 6" key="1">
    <citation type="journal article" date="2023" name="Hortic Res">
        <title>Pangenome of water caltrop reveals structural variations and asymmetric subgenome divergence after allopolyploidization.</title>
        <authorList>
            <person name="Zhang X."/>
            <person name="Chen Y."/>
            <person name="Wang L."/>
            <person name="Yuan Y."/>
            <person name="Fang M."/>
            <person name="Shi L."/>
            <person name="Lu R."/>
            <person name="Comes H.P."/>
            <person name="Ma Y."/>
            <person name="Chen Y."/>
            <person name="Huang G."/>
            <person name="Zhou Y."/>
            <person name="Zheng Z."/>
            <person name="Qiu Y."/>
        </authorList>
    </citation>
    <scope>NUCLEOTIDE SEQUENCE [LARGE SCALE GENOMIC DNA]</scope>
    <source>
        <strain evidence="5">F231</strain>
    </source>
</reference>
<dbReference type="CDD" id="cd23509">
    <property type="entry name" value="Gnk2-like"/>
    <property type="match status" value="1"/>
</dbReference>
<comment type="caution">
    <text evidence="5">The sequence shown here is derived from an EMBL/GenBank/DDBJ whole genome shotgun (WGS) entry which is preliminary data.</text>
</comment>
<evidence type="ECO:0000313" key="5">
    <source>
        <dbReference type="EMBL" id="KAK4798617.1"/>
    </source>
</evidence>
<name>A0AAN7RD50_TRANT</name>
<feature type="signal peptide" evidence="3">
    <location>
        <begin position="1"/>
        <end position="31"/>
    </location>
</feature>
<dbReference type="AlphaFoldDB" id="A0AAN7RD50"/>
<dbReference type="InterPro" id="IPR038408">
    <property type="entry name" value="GNK2_sf"/>
</dbReference>
<dbReference type="PROSITE" id="PS51473">
    <property type="entry name" value="GNK2"/>
    <property type="match status" value="1"/>
</dbReference>
<evidence type="ECO:0000256" key="1">
    <source>
        <dbReference type="ARBA" id="ARBA00022729"/>
    </source>
</evidence>
<evidence type="ECO:0000313" key="6">
    <source>
        <dbReference type="Proteomes" id="UP001346149"/>
    </source>
</evidence>
<feature type="chain" id="PRO_5042841759" description="Gnk2-homologous domain-containing protein" evidence="3">
    <location>
        <begin position="32"/>
        <end position="272"/>
    </location>
</feature>
<evidence type="ECO:0000259" key="4">
    <source>
        <dbReference type="PROSITE" id="PS51473"/>
    </source>
</evidence>
<dbReference type="Proteomes" id="UP001346149">
    <property type="component" value="Unassembled WGS sequence"/>
</dbReference>
<dbReference type="InterPro" id="IPR002902">
    <property type="entry name" value="GNK2"/>
</dbReference>
<dbReference type="FunFam" id="3.30.430.20:FF:000003">
    <property type="entry name" value="Cysteine-rich RLK (RECEPTOR-like protein kinase) 10"/>
    <property type="match status" value="1"/>
</dbReference>
<dbReference type="Pfam" id="PF01657">
    <property type="entry name" value="Stress-antifung"/>
    <property type="match status" value="1"/>
</dbReference>
<keyword evidence="6" id="KW-1185">Reference proteome</keyword>
<evidence type="ECO:0000256" key="3">
    <source>
        <dbReference type="SAM" id="SignalP"/>
    </source>
</evidence>
<keyword evidence="1 3" id="KW-0732">Signal</keyword>
<feature type="domain" description="Gnk2-homologous" evidence="4">
    <location>
        <begin position="33"/>
        <end position="136"/>
    </location>
</feature>